<proteinExistence type="predicted"/>
<comment type="caution">
    <text evidence="1">The sequence shown here is derived from an EMBL/GenBank/DDBJ whole genome shotgun (WGS) entry which is preliminary data.</text>
</comment>
<dbReference type="Proteomes" id="UP001396334">
    <property type="component" value="Unassembled WGS sequence"/>
</dbReference>
<name>A0ABR2RQT7_9ROSI</name>
<reference evidence="1 2" key="1">
    <citation type="journal article" date="2024" name="G3 (Bethesda)">
        <title>Genome assembly of Hibiscus sabdariffa L. provides insights into metabolisms of medicinal natural products.</title>
        <authorList>
            <person name="Kim T."/>
        </authorList>
    </citation>
    <scope>NUCLEOTIDE SEQUENCE [LARGE SCALE GENOMIC DNA]</scope>
    <source>
        <strain evidence="1">TK-2024</strain>
        <tissue evidence="1">Old leaves</tissue>
    </source>
</reference>
<dbReference type="SUPFAM" id="SSF49899">
    <property type="entry name" value="Concanavalin A-like lectins/glucanases"/>
    <property type="match status" value="1"/>
</dbReference>
<accession>A0ABR2RQT7</accession>
<dbReference type="EMBL" id="JBBPBN010000021">
    <property type="protein sequence ID" value="KAK9015298.1"/>
    <property type="molecule type" value="Genomic_DNA"/>
</dbReference>
<gene>
    <name evidence="1" type="ORF">V6N11_006412</name>
</gene>
<dbReference type="InterPro" id="IPR013320">
    <property type="entry name" value="ConA-like_dom_sf"/>
</dbReference>
<sequence>MVSHIHISYPSSGDDGVRSGSIRMAGVKPISIFAVENIPNFNRCVTLFGDAKVENGSSSIRLTSPQVPSSGLLLLDNPFKFVEERNAGFRAKDHSASLVKTCFWVLDLLLKKIGKFGAFNANHVGIDVGSLESVKVSMGSQTCFWVLNLL</sequence>
<evidence type="ECO:0000313" key="2">
    <source>
        <dbReference type="Proteomes" id="UP001396334"/>
    </source>
</evidence>
<keyword evidence="2" id="KW-1185">Reference proteome</keyword>
<protein>
    <submittedName>
        <fullName evidence="1">Uncharacterized protein</fullName>
    </submittedName>
</protein>
<evidence type="ECO:0000313" key="1">
    <source>
        <dbReference type="EMBL" id="KAK9015298.1"/>
    </source>
</evidence>
<organism evidence="1 2">
    <name type="scientific">Hibiscus sabdariffa</name>
    <name type="common">roselle</name>
    <dbReference type="NCBI Taxonomy" id="183260"/>
    <lineage>
        <taxon>Eukaryota</taxon>
        <taxon>Viridiplantae</taxon>
        <taxon>Streptophyta</taxon>
        <taxon>Embryophyta</taxon>
        <taxon>Tracheophyta</taxon>
        <taxon>Spermatophyta</taxon>
        <taxon>Magnoliopsida</taxon>
        <taxon>eudicotyledons</taxon>
        <taxon>Gunneridae</taxon>
        <taxon>Pentapetalae</taxon>
        <taxon>rosids</taxon>
        <taxon>malvids</taxon>
        <taxon>Malvales</taxon>
        <taxon>Malvaceae</taxon>
        <taxon>Malvoideae</taxon>
        <taxon>Hibiscus</taxon>
    </lineage>
</organism>